<evidence type="ECO:0000313" key="2">
    <source>
        <dbReference type="EMBL" id="MEE6186134.1"/>
    </source>
</evidence>
<dbReference type="EMBL" id="JAZGLY010000001">
    <property type="protein sequence ID" value="MEE6186134.1"/>
    <property type="molecule type" value="Genomic_DNA"/>
</dbReference>
<sequence>MKMKLLILLLLTAQYTFAQKRLTEAVIYYDVVINTSNETPQAADMLDGSTNIIYVKGNLNRSDFISSLGSHSTIFDAKDGSAVNIRDYGNKKFMITYTPEEWKVYNKKYESVTYKIENEFKTIAGYKCQKAIGKLSDGTTFTVYFTKDLLPLNADFQYINKNLPGLAMQYDATRSGTKVTFTVSNIEFSTVPMAKFDIPKTGYRVMSYTEFRKQNPSGK</sequence>
<dbReference type="Proteomes" id="UP001357452">
    <property type="component" value="Unassembled WGS sequence"/>
</dbReference>
<evidence type="ECO:0000313" key="3">
    <source>
        <dbReference type="Proteomes" id="UP001357452"/>
    </source>
</evidence>
<gene>
    <name evidence="2" type="ORF">V2H41_02485</name>
</gene>
<accession>A0ABU7RDR7</accession>
<keyword evidence="1" id="KW-0732">Signal</keyword>
<name>A0ABU7RDR7_9BACT</name>
<reference evidence="2 3" key="1">
    <citation type="submission" date="2024-01" db="EMBL/GenBank/DDBJ databases">
        <title>Niabella digestum sp. nov., isolated from waste digestion system.</title>
        <authorList>
            <person name="Zhang L."/>
        </authorList>
    </citation>
    <scope>NUCLEOTIDE SEQUENCE [LARGE SCALE GENOMIC DNA]</scope>
    <source>
        <strain evidence="2 3">A18</strain>
    </source>
</reference>
<proteinExistence type="predicted"/>
<keyword evidence="3" id="KW-1185">Reference proteome</keyword>
<evidence type="ECO:0000256" key="1">
    <source>
        <dbReference type="SAM" id="SignalP"/>
    </source>
</evidence>
<comment type="caution">
    <text evidence="2">The sequence shown here is derived from an EMBL/GenBank/DDBJ whole genome shotgun (WGS) entry which is preliminary data.</text>
</comment>
<organism evidence="2 3">
    <name type="scientific">Niabella digestorum</name>
    <dbReference type="NCBI Taxonomy" id="3117701"/>
    <lineage>
        <taxon>Bacteria</taxon>
        <taxon>Pseudomonadati</taxon>
        <taxon>Bacteroidota</taxon>
        <taxon>Chitinophagia</taxon>
        <taxon>Chitinophagales</taxon>
        <taxon>Chitinophagaceae</taxon>
        <taxon>Niabella</taxon>
    </lineage>
</organism>
<protein>
    <recommendedName>
        <fullName evidence="4">GLPGLI family protein</fullName>
    </recommendedName>
</protein>
<feature type="signal peptide" evidence="1">
    <location>
        <begin position="1"/>
        <end position="18"/>
    </location>
</feature>
<evidence type="ECO:0008006" key="4">
    <source>
        <dbReference type="Google" id="ProtNLM"/>
    </source>
</evidence>
<feature type="chain" id="PRO_5047456495" description="GLPGLI family protein" evidence="1">
    <location>
        <begin position="19"/>
        <end position="219"/>
    </location>
</feature>
<dbReference type="RefSeq" id="WP_330973537.1">
    <property type="nucleotide sequence ID" value="NZ_JAZGLY010000001.1"/>
</dbReference>